<evidence type="ECO:0000313" key="3">
    <source>
        <dbReference type="Proteomes" id="UP000051063"/>
    </source>
</evidence>
<organism evidence="2 3">
    <name type="scientific">Brevibacillus choshinensis</name>
    <dbReference type="NCBI Taxonomy" id="54911"/>
    <lineage>
        <taxon>Bacteria</taxon>
        <taxon>Bacillati</taxon>
        <taxon>Bacillota</taxon>
        <taxon>Bacilli</taxon>
        <taxon>Bacillales</taxon>
        <taxon>Paenibacillaceae</taxon>
        <taxon>Brevibacillus</taxon>
    </lineage>
</organism>
<sequence length="62" mass="6810">MGASLHGSASKAERRPKLPLPRSYFKGGRSNVFRFFHSTSAVTLIPSLFSPFSWTAVLVELA</sequence>
<accession>A0ABR5N3E0</accession>
<feature type="region of interest" description="Disordered" evidence="1">
    <location>
        <begin position="1"/>
        <end position="21"/>
    </location>
</feature>
<keyword evidence="3" id="KW-1185">Reference proteome</keyword>
<evidence type="ECO:0000313" key="2">
    <source>
        <dbReference type="EMBL" id="KQL44966.1"/>
    </source>
</evidence>
<reference evidence="2 3" key="1">
    <citation type="submission" date="2015-09" db="EMBL/GenBank/DDBJ databases">
        <title>Genome sequencing project for genomic taxonomy and phylogenomics of Bacillus-like bacteria.</title>
        <authorList>
            <person name="Liu B."/>
            <person name="Wang J."/>
            <person name="Zhu Y."/>
            <person name="Liu G."/>
            <person name="Chen Q."/>
            <person name="Chen Z."/>
            <person name="Lan J."/>
            <person name="Che J."/>
            <person name="Ge C."/>
            <person name="Shi H."/>
            <person name="Pan Z."/>
            <person name="Liu X."/>
        </authorList>
    </citation>
    <scope>NUCLEOTIDE SEQUENCE [LARGE SCALE GENOMIC DNA]</scope>
    <source>
        <strain evidence="2 3">DSM 8552</strain>
    </source>
</reference>
<gene>
    <name evidence="2" type="ORF">AN963_26910</name>
</gene>
<evidence type="ECO:0000256" key="1">
    <source>
        <dbReference type="SAM" id="MobiDB-lite"/>
    </source>
</evidence>
<proteinExistence type="predicted"/>
<comment type="caution">
    <text evidence="2">The sequence shown here is derived from an EMBL/GenBank/DDBJ whole genome shotgun (WGS) entry which is preliminary data.</text>
</comment>
<dbReference type="Proteomes" id="UP000051063">
    <property type="component" value="Unassembled WGS sequence"/>
</dbReference>
<dbReference type="EMBL" id="LJJB01000013">
    <property type="protein sequence ID" value="KQL44966.1"/>
    <property type="molecule type" value="Genomic_DNA"/>
</dbReference>
<protein>
    <submittedName>
        <fullName evidence="2">Uncharacterized protein</fullName>
    </submittedName>
</protein>
<name>A0ABR5N3E0_BRECH</name>